<sequence length="107" mass="12547">MLRNYLSLIIAVLIFSIIQYLEYKKYSKKNKKYNLLNLSNFGIFILIYILTTIVIFLLIEGKNINKIEKNIELKDINVKDNLEIDTNILKKIPDNINTGFTPYSENT</sequence>
<protein>
    <submittedName>
        <fullName evidence="2">Uncharacterized protein</fullName>
    </submittedName>
</protein>
<dbReference type="AlphaFoldDB" id="A0A6C0JSW1"/>
<organism evidence="2">
    <name type="scientific">viral metagenome</name>
    <dbReference type="NCBI Taxonomy" id="1070528"/>
    <lineage>
        <taxon>unclassified sequences</taxon>
        <taxon>metagenomes</taxon>
        <taxon>organismal metagenomes</taxon>
    </lineage>
</organism>
<dbReference type="EMBL" id="MN740684">
    <property type="protein sequence ID" value="QHU07527.1"/>
    <property type="molecule type" value="Genomic_DNA"/>
</dbReference>
<evidence type="ECO:0000256" key="1">
    <source>
        <dbReference type="SAM" id="Phobius"/>
    </source>
</evidence>
<reference evidence="2" key="1">
    <citation type="journal article" date="2020" name="Nature">
        <title>Giant virus diversity and host interactions through global metagenomics.</title>
        <authorList>
            <person name="Schulz F."/>
            <person name="Roux S."/>
            <person name="Paez-Espino D."/>
            <person name="Jungbluth S."/>
            <person name="Walsh D.A."/>
            <person name="Denef V.J."/>
            <person name="McMahon K.D."/>
            <person name="Konstantinidis K.T."/>
            <person name="Eloe-Fadrosh E.A."/>
            <person name="Kyrpides N.C."/>
            <person name="Woyke T."/>
        </authorList>
    </citation>
    <scope>NUCLEOTIDE SEQUENCE</scope>
    <source>
        <strain evidence="2">GVMAG-S-1040241-154</strain>
    </source>
</reference>
<name>A0A6C0JSW1_9ZZZZ</name>
<keyword evidence="1" id="KW-0472">Membrane</keyword>
<keyword evidence="1" id="KW-0812">Transmembrane</keyword>
<proteinExistence type="predicted"/>
<feature type="transmembrane region" description="Helical" evidence="1">
    <location>
        <begin position="35"/>
        <end position="59"/>
    </location>
</feature>
<keyword evidence="1" id="KW-1133">Transmembrane helix</keyword>
<feature type="transmembrane region" description="Helical" evidence="1">
    <location>
        <begin position="6"/>
        <end position="23"/>
    </location>
</feature>
<evidence type="ECO:0000313" key="2">
    <source>
        <dbReference type="EMBL" id="QHU07527.1"/>
    </source>
</evidence>
<accession>A0A6C0JSW1</accession>